<feature type="domain" description="Glycoside hydrolase family 3 C-terminal" evidence="8">
    <location>
        <begin position="390"/>
        <end position="601"/>
    </location>
</feature>
<dbReference type="InterPro" id="IPR002772">
    <property type="entry name" value="Glyco_hydro_3_C"/>
</dbReference>
<dbReference type="InterPro" id="IPR017853">
    <property type="entry name" value="GH"/>
</dbReference>
<evidence type="ECO:0000313" key="9">
    <source>
        <dbReference type="EMBL" id="OBY64629.1"/>
    </source>
</evidence>
<keyword evidence="5 9" id="KW-0378">Hydrolase</keyword>
<organism evidence="9 10">
    <name type="scientific">Polaribacter vadi</name>
    <dbReference type="NCBI Taxonomy" id="1774273"/>
    <lineage>
        <taxon>Bacteria</taxon>
        <taxon>Pseudomonadati</taxon>
        <taxon>Bacteroidota</taxon>
        <taxon>Flavobacteriia</taxon>
        <taxon>Flavobacteriales</taxon>
        <taxon>Flavobacteriaceae</taxon>
    </lineage>
</organism>
<feature type="domain" description="Glycoside hydrolase family 3 N-terminal" evidence="7">
    <location>
        <begin position="44"/>
        <end position="352"/>
    </location>
</feature>
<dbReference type="PRINTS" id="PR00133">
    <property type="entry name" value="GLHYDRLASE3"/>
</dbReference>
<name>A0A1B8TYR2_9FLAO</name>
<dbReference type="KEGG" id="pob:LPB03_04955"/>
<reference evidence="10" key="1">
    <citation type="submission" date="2016-02" db="EMBL/GenBank/DDBJ databases">
        <authorList>
            <person name="Shin S.-K."/>
            <person name="Yi H."/>
            <person name="Kim E."/>
        </authorList>
    </citation>
    <scope>NUCLEOTIDE SEQUENCE [LARGE SCALE GENOMIC DNA]</scope>
    <source>
        <strain evidence="10">LPB0003</strain>
    </source>
</reference>
<evidence type="ECO:0000313" key="10">
    <source>
        <dbReference type="Proteomes" id="UP000092584"/>
    </source>
</evidence>
<dbReference type="Gene3D" id="3.20.20.300">
    <property type="entry name" value="Glycoside hydrolase, family 3, N-terminal domain"/>
    <property type="match status" value="1"/>
</dbReference>
<evidence type="ECO:0000256" key="5">
    <source>
        <dbReference type="ARBA" id="ARBA00022801"/>
    </source>
</evidence>
<evidence type="ECO:0000256" key="4">
    <source>
        <dbReference type="ARBA" id="ARBA00022729"/>
    </source>
</evidence>
<dbReference type="AlphaFoldDB" id="A0A1B8TYR2"/>
<evidence type="ECO:0000256" key="1">
    <source>
        <dbReference type="ARBA" id="ARBA00000448"/>
    </source>
</evidence>
<dbReference type="Pfam" id="PF01915">
    <property type="entry name" value="Glyco_hydro_3_C"/>
    <property type="match status" value="1"/>
</dbReference>
<evidence type="ECO:0000256" key="3">
    <source>
        <dbReference type="ARBA" id="ARBA00012744"/>
    </source>
</evidence>
<dbReference type="PANTHER" id="PTHR30620">
    <property type="entry name" value="PERIPLASMIC BETA-GLUCOSIDASE-RELATED"/>
    <property type="match status" value="1"/>
</dbReference>
<evidence type="ECO:0000259" key="8">
    <source>
        <dbReference type="Pfam" id="PF01915"/>
    </source>
</evidence>
<dbReference type="STRING" id="1774273.LPB03_04955"/>
<dbReference type="EMBL" id="LSFM01000022">
    <property type="protein sequence ID" value="OBY64629.1"/>
    <property type="molecule type" value="Genomic_DNA"/>
</dbReference>
<dbReference type="GO" id="GO:0008422">
    <property type="term" value="F:beta-glucosidase activity"/>
    <property type="evidence" value="ECO:0007669"/>
    <property type="project" value="UniProtKB-EC"/>
</dbReference>
<gene>
    <name evidence="9" type="ORF">LPB3_07540</name>
</gene>
<dbReference type="InterPro" id="IPR001764">
    <property type="entry name" value="Glyco_hydro_3_N"/>
</dbReference>
<comment type="catalytic activity">
    <reaction evidence="1">
        <text>Hydrolysis of terminal, non-reducing beta-D-glucosyl residues with release of beta-D-glucose.</text>
        <dbReference type="EC" id="3.2.1.21"/>
    </reaction>
</comment>
<dbReference type="InterPro" id="IPR036962">
    <property type="entry name" value="Glyco_hydro_3_N_sf"/>
</dbReference>
<dbReference type="PANTHER" id="PTHR30620:SF16">
    <property type="entry name" value="LYSOSOMAL BETA GLUCOSIDASE"/>
    <property type="match status" value="1"/>
</dbReference>
<accession>A0A1B8TYR2</accession>
<comment type="caution">
    <text evidence="9">The sequence shown here is derived from an EMBL/GenBank/DDBJ whole genome shotgun (WGS) entry which is preliminary data.</text>
</comment>
<keyword evidence="4" id="KW-0732">Signal</keyword>
<dbReference type="SUPFAM" id="SSF52279">
    <property type="entry name" value="Beta-D-glucan exohydrolase, C-terminal domain"/>
    <property type="match status" value="1"/>
</dbReference>
<dbReference type="EC" id="3.2.1.21" evidence="3"/>
<dbReference type="Gene3D" id="3.40.50.1700">
    <property type="entry name" value="Glycoside hydrolase family 3 C-terminal domain"/>
    <property type="match status" value="1"/>
</dbReference>
<dbReference type="Proteomes" id="UP000092584">
    <property type="component" value="Unassembled WGS sequence"/>
</dbReference>
<proteinExistence type="inferred from homology"/>
<dbReference type="InterPro" id="IPR036881">
    <property type="entry name" value="Glyco_hydro_3_C_sf"/>
</dbReference>
<dbReference type="InterPro" id="IPR051915">
    <property type="entry name" value="Cellulose_Degrad_GH3"/>
</dbReference>
<evidence type="ECO:0000256" key="6">
    <source>
        <dbReference type="ARBA" id="ARBA00023295"/>
    </source>
</evidence>
<dbReference type="Pfam" id="PF00933">
    <property type="entry name" value="Glyco_hydro_3"/>
    <property type="match status" value="1"/>
</dbReference>
<keyword evidence="6" id="KW-0326">Glycosidase</keyword>
<dbReference type="SUPFAM" id="SSF51445">
    <property type="entry name" value="(Trans)glycosidases"/>
    <property type="match status" value="1"/>
</dbReference>
<protein>
    <recommendedName>
        <fullName evidence="3">beta-glucosidase</fullName>
        <ecNumber evidence="3">3.2.1.21</ecNumber>
    </recommendedName>
</protein>
<evidence type="ECO:0000259" key="7">
    <source>
        <dbReference type="Pfam" id="PF00933"/>
    </source>
</evidence>
<comment type="similarity">
    <text evidence="2">Belongs to the glycosyl hydrolase 3 family.</text>
</comment>
<dbReference type="GO" id="GO:0009251">
    <property type="term" value="P:glucan catabolic process"/>
    <property type="evidence" value="ECO:0007669"/>
    <property type="project" value="TreeGrafter"/>
</dbReference>
<evidence type="ECO:0000256" key="2">
    <source>
        <dbReference type="ARBA" id="ARBA00005336"/>
    </source>
</evidence>
<sequence>MNPKFYLLSIVFLSSFLNGCKKNTYFDEDRLIENKVDSLLTLMTLDEKIGQMSQVRHFADMDSDNDIATKLIGSVIHTQGPNPGKDALGWQNRFKTLQEKALSTRLGIPLLFGVDAVHGQNTFQGATIFPHNIGLGATQNTTLVKEVAQITALEAQATGFNWTFSPCIAVPYNEKWGRVYEAFSENTVLTSKMAKASIEGLQGNLKDSHTVMATAKHFIGDGATDFGIEGGNTSLSMKEVSEKLLPPYKAAVKAKVGAVMASFNTLTGMPMHTHKALINDTLKKSMGFDGIVITDWKGYSRFGRNEVINAGVDMVMAVDGDLDIFQNGLKNAVANDAVSIDRINDAVKRILRQKFRLGLFKNPYTKTSLISEIGSQNHRNKARQAVRESLVLLKNENATLPISQEIKKIIVVGEHANNSGLQSGGWTMAWQGTRENYKGATTILDGIKAKTNADVIYDKEAKGNYFDADIAIIVVGETPYAEMFGDITDGKGERRLTLSEKHQKYIETYTAKGVKTVVVLISGRPLVTTKQINLSDAFIAAWLPGSEGDGIAEVLFGNFDFKGKLPHSWPKSVEDFNEKYGVNFWDKSKKPLFDFGFGLTYKNN</sequence>
<keyword evidence="10" id="KW-1185">Reference proteome</keyword>